<proteinExistence type="predicted"/>
<evidence type="ECO:0000313" key="2">
    <source>
        <dbReference type="Proteomes" id="UP001732700"/>
    </source>
</evidence>
<evidence type="ECO:0000313" key="1">
    <source>
        <dbReference type="EnsemblPlants" id="AVESA.00010b.r2.4CG1290690.1.CDS.1"/>
    </source>
</evidence>
<reference evidence="1" key="1">
    <citation type="submission" date="2021-05" db="EMBL/GenBank/DDBJ databases">
        <authorList>
            <person name="Scholz U."/>
            <person name="Mascher M."/>
            <person name="Fiebig A."/>
        </authorList>
    </citation>
    <scope>NUCLEOTIDE SEQUENCE [LARGE SCALE GENOMIC DNA]</scope>
</reference>
<organism evidence="1 2">
    <name type="scientific">Avena sativa</name>
    <name type="common">Oat</name>
    <dbReference type="NCBI Taxonomy" id="4498"/>
    <lineage>
        <taxon>Eukaryota</taxon>
        <taxon>Viridiplantae</taxon>
        <taxon>Streptophyta</taxon>
        <taxon>Embryophyta</taxon>
        <taxon>Tracheophyta</taxon>
        <taxon>Spermatophyta</taxon>
        <taxon>Magnoliopsida</taxon>
        <taxon>Liliopsida</taxon>
        <taxon>Poales</taxon>
        <taxon>Poaceae</taxon>
        <taxon>BOP clade</taxon>
        <taxon>Pooideae</taxon>
        <taxon>Poodae</taxon>
        <taxon>Poeae</taxon>
        <taxon>Poeae Chloroplast Group 1 (Aveneae type)</taxon>
        <taxon>Aveninae</taxon>
        <taxon>Avena</taxon>
    </lineage>
</organism>
<reference evidence="1" key="2">
    <citation type="submission" date="2025-09" db="UniProtKB">
        <authorList>
            <consortium name="EnsemblPlants"/>
        </authorList>
    </citation>
    <scope>IDENTIFICATION</scope>
</reference>
<name>A0ACD5WTC6_AVESA</name>
<dbReference type="Proteomes" id="UP001732700">
    <property type="component" value="Chromosome 4C"/>
</dbReference>
<protein>
    <submittedName>
        <fullName evidence="1">Uncharacterized protein</fullName>
    </submittedName>
</protein>
<dbReference type="EnsemblPlants" id="AVESA.00010b.r2.4CG1290690.1">
    <property type="protein sequence ID" value="AVESA.00010b.r2.4CG1290690.1.CDS.1"/>
    <property type="gene ID" value="AVESA.00010b.r2.4CG1290690"/>
</dbReference>
<accession>A0ACD5WTC6</accession>
<sequence>MSSKKCMSGCEKRKRKKQRDELAESQRGSIDNFFKTSSSSRNSLQLAIVTVEEQQTENLDNINDTNEVDNNASQHENLADSPNSEIPSVDEQQPLTIDILDPRHWDNLDEKARHYLVENGPVREENIEFPVDSKSRHFSQTYYCRKMKNGEIHDRKWLVYSKYVDKVYCFCCKLFKSHKNKSSLAGNGLRDWKHLSERLRDHENGVEHIRNMNTWNEFRVRISKNKTIDKDLHHMISKEKERMRQVLIRLVAIVKFLAKRNLAFRGSSEKNYQHNNGNFLACVEMVAEFDPVMQEHLRRIKNDEIYHHYLSHKFKMS</sequence>
<keyword evidence="2" id="KW-1185">Reference proteome</keyword>